<name>A0A8S5UD45_9CAUD</name>
<evidence type="ECO:0000313" key="1">
    <source>
        <dbReference type="EMBL" id="DAF92405.1"/>
    </source>
</evidence>
<reference evidence="1" key="1">
    <citation type="journal article" date="2021" name="Proc. Natl. Acad. Sci. U.S.A.">
        <title>A Catalog of Tens of Thousands of Viruses from Human Metagenomes Reveals Hidden Associations with Chronic Diseases.</title>
        <authorList>
            <person name="Tisza M.J."/>
            <person name="Buck C.B."/>
        </authorList>
    </citation>
    <scope>NUCLEOTIDE SEQUENCE</scope>
    <source>
        <strain evidence="1">Ct13O11</strain>
    </source>
</reference>
<protein>
    <submittedName>
        <fullName evidence="1">Uncharacterized protein</fullName>
    </submittedName>
</protein>
<organism evidence="1">
    <name type="scientific">Siphoviridae sp. ct13O11</name>
    <dbReference type="NCBI Taxonomy" id="2825303"/>
    <lineage>
        <taxon>Viruses</taxon>
        <taxon>Duplodnaviria</taxon>
        <taxon>Heunggongvirae</taxon>
        <taxon>Uroviricota</taxon>
        <taxon>Caudoviricetes</taxon>
    </lineage>
</organism>
<accession>A0A8S5UD45</accession>
<sequence length="167" mass="19206">MFDFCTYMSQLTGQNNMARAWQFEHTTCSGLGYLEGMLEQYQSTANFVCTSDVCQESLYAQSGGWFKRRVYTIFILARYEYGNQADYAVKMDRCREIARQFTARMLHDSLQLQAEMLYLDTDNIKCSELGGIFLNGCTGLYLMVGMDEPTDLTYNPDLWAANTTDHE</sequence>
<dbReference type="EMBL" id="BK016066">
    <property type="protein sequence ID" value="DAF92405.1"/>
    <property type="molecule type" value="Genomic_DNA"/>
</dbReference>
<proteinExistence type="predicted"/>